<feature type="signal peptide" evidence="1">
    <location>
        <begin position="1"/>
        <end position="21"/>
    </location>
</feature>
<keyword evidence="3" id="KW-1185">Reference proteome</keyword>
<protein>
    <recommendedName>
        <fullName evidence="4">Effector family protein Eff1</fullName>
    </recommendedName>
</protein>
<dbReference type="Proteomes" id="UP000324022">
    <property type="component" value="Unassembled WGS sequence"/>
</dbReference>
<proteinExistence type="predicted"/>
<name>A0A5C3DWM0_9BASI</name>
<reference evidence="2 3" key="1">
    <citation type="submission" date="2018-03" db="EMBL/GenBank/DDBJ databases">
        <authorList>
            <person name="Guldener U."/>
        </authorList>
    </citation>
    <scope>NUCLEOTIDE SEQUENCE [LARGE SCALE GENOMIC DNA]</scope>
    <source>
        <strain evidence="2 3">NBRC100155</strain>
    </source>
</reference>
<gene>
    <name evidence="2" type="ORF">UTRI_01126_B</name>
</gene>
<evidence type="ECO:0000313" key="3">
    <source>
        <dbReference type="Proteomes" id="UP000324022"/>
    </source>
</evidence>
<keyword evidence="1" id="KW-0732">Signal</keyword>
<dbReference type="AlphaFoldDB" id="A0A5C3DWM0"/>
<accession>A0A5C3DWM0</accession>
<dbReference type="EMBL" id="OOIN01000003">
    <property type="protein sequence ID" value="SPO21641.1"/>
    <property type="molecule type" value="Genomic_DNA"/>
</dbReference>
<evidence type="ECO:0008006" key="4">
    <source>
        <dbReference type="Google" id="ProtNLM"/>
    </source>
</evidence>
<feature type="chain" id="PRO_5022893940" description="Effector family protein Eff1" evidence="1">
    <location>
        <begin position="22"/>
        <end position="425"/>
    </location>
</feature>
<sequence>MILWAFVTIASLFPGLNVVTSFPLPAPPTGLEGRWVHDYKDAAHELTEAFQQLSMQPREVTQLHDQVLELTPLPESLPWPVRIQGSLPHQLVQGPNEDHPWIPSPWIPSLSHLHHTYGADTSSITSDYFASQIHPSASSAGYPLPLTTYETQARVAPTHAESSSLLINSDFKQMEAGHPSWSAYSASPWQGQDSREAMHFGPREKTLNEIMYTNIRKPSGYRAKQHTEDLISRLASLKIDTGRPESPKLEALPPRRLPRRVKSSGVGFPELIPLPTVFNVESSQWLQQEFAWYLRSHFRVNFEGFQDLAMQAQSRSNSFPSDLSRTFRKGNQVYAAMLPSASILVKFHTSNLIDKGNTQERALSLWTIDQRAGRRAFTLRGLFHVPIIVYHRMRNGHGKAVYIVTASTRPNAAPHELVLQLAPSQ</sequence>
<evidence type="ECO:0000256" key="1">
    <source>
        <dbReference type="SAM" id="SignalP"/>
    </source>
</evidence>
<organism evidence="2 3">
    <name type="scientific">Ustilago trichophora</name>
    <dbReference type="NCBI Taxonomy" id="86804"/>
    <lineage>
        <taxon>Eukaryota</taxon>
        <taxon>Fungi</taxon>
        <taxon>Dikarya</taxon>
        <taxon>Basidiomycota</taxon>
        <taxon>Ustilaginomycotina</taxon>
        <taxon>Ustilaginomycetes</taxon>
        <taxon>Ustilaginales</taxon>
        <taxon>Ustilaginaceae</taxon>
        <taxon>Ustilago</taxon>
    </lineage>
</organism>
<evidence type="ECO:0000313" key="2">
    <source>
        <dbReference type="EMBL" id="SPO21641.1"/>
    </source>
</evidence>